<proteinExistence type="inferred from homology"/>
<evidence type="ECO:0000313" key="9">
    <source>
        <dbReference type="EMBL" id="RXK36699.1"/>
    </source>
</evidence>
<keyword evidence="3 7" id="KW-0808">Transferase</keyword>
<dbReference type="STRING" id="5217.A0A4Q1BGK2"/>
<dbReference type="PANTHER" id="PTHR11727">
    <property type="entry name" value="DIMETHYLADENOSINE TRANSFERASE"/>
    <property type="match status" value="1"/>
</dbReference>
<comment type="subcellular location">
    <subcellularLocation>
        <location evidence="1">Mitochondrion</location>
    </subcellularLocation>
</comment>
<dbReference type="InterPro" id="IPR023165">
    <property type="entry name" value="rRNA_Ade_diMease-like_C"/>
</dbReference>
<keyword evidence="7" id="KW-0698">rRNA processing</keyword>
<sequence length="480" mass="53216">MPPIAPLPPISTWRSLISRSVLSQSPDSLVRNLPNRILLASPTLCDSFVSSLQLRPDEIILDTFAGPGQLSRSLLYPKQGHLPKKVVVIEPSRPVLAAGFGLKTKAIPTSEWATMTQFEIPPTEVYEIEEESRLLLSPSSPYRWNVISDIMRNELLKPFLPKIPKWEEEMPTITLVGQMPCSLVGEQLMSQWIGTVVGGNKKPWIWEWGRVRMAILLSPSLYDRIMAQPGEKSYCKLSVMSQALFHLTPLPPYHHNSNPDKRARSSIRSNPKSGSKSQLNDPAEHSTKSSPLPQSSDTVISSGSSISSDSSTSFDSSTSSTAFDSSDLPNLRPPIPPITPTLISDFYPRPFRKGINIDDPLPRPLLLGIQFEPRISSPVLPNQKDTWDFVLRKGFVLPNRPLKSVLKTFGFGAESLIGKVEGVNNGYKGLPTSGETLISNLKVDEWARVVDVFHKWPFKLEHLVLDAGSSDDSSRELGQI</sequence>
<dbReference type="Gene3D" id="1.10.8.100">
    <property type="entry name" value="Ribosomal RNA adenine dimethylase-like, domain 2"/>
    <property type="match status" value="1"/>
</dbReference>
<dbReference type="InterPro" id="IPR001737">
    <property type="entry name" value="KsgA/Erm"/>
</dbReference>
<dbReference type="Gene3D" id="3.40.50.150">
    <property type="entry name" value="Vaccinia Virus protein VP39"/>
    <property type="match status" value="1"/>
</dbReference>
<keyword evidence="5" id="KW-0694">RNA-binding</keyword>
<reference evidence="9 10" key="1">
    <citation type="submission" date="2016-06" db="EMBL/GenBank/DDBJ databases">
        <title>Evolution of pathogenesis and genome organization in the Tremellales.</title>
        <authorList>
            <person name="Cuomo C."/>
            <person name="Litvintseva A."/>
            <person name="Heitman J."/>
            <person name="Chen Y."/>
            <person name="Sun S."/>
            <person name="Springer D."/>
            <person name="Dromer F."/>
            <person name="Young S."/>
            <person name="Zeng Q."/>
            <person name="Chapman S."/>
            <person name="Gujja S."/>
            <person name="Saif S."/>
            <person name="Birren B."/>
        </authorList>
    </citation>
    <scope>NUCLEOTIDE SEQUENCE [LARGE SCALE GENOMIC DNA]</scope>
    <source>
        <strain evidence="9 10">ATCC 28783</strain>
    </source>
</reference>
<dbReference type="EMBL" id="SDIL01000089">
    <property type="protein sequence ID" value="RXK36699.1"/>
    <property type="molecule type" value="Genomic_DNA"/>
</dbReference>
<dbReference type="EC" id="2.1.1.-" evidence="7"/>
<dbReference type="GO" id="GO:0000179">
    <property type="term" value="F:rRNA (adenine-N6,N6-)-dimethyltransferase activity"/>
    <property type="evidence" value="ECO:0007669"/>
    <property type="project" value="TreeGrafter"/>
</dbReference>
<evidence type="ECO:0000256" key="3">
    <source>
        <dbReference type="ARBA" id="ARBA00022679"/>
    </source>
</evidence>
<dbReference type="InParanoid" id="A0A4Q1BGK2"/>
<name>A0A4Q1BGK2_TREME</name>
<dbReference type="Proteomes" id="UP000289152">
    <property type="component" value="Unassembled WGS sequence"/>
</dbReference>
<dbReference type="GO" id="GO:0006391">
    <property type="term" value="P:transcription initiation at mitochondrial promoter"/>
    <property type="evidence" value="ECO:0007669"/>
    <property type="project" value="TreeGrafter"/>
</dbReference>
<evidence type="ECO:0000256" key="5">
    <source>
        <dbReference type="ARBA" id="ARBA00022884"/>
    </source>
</evidence>
<dbReference type="VEuPathDB" id="FungiDB:TREMEDRAFT_62530"/>
<accession>A0A4Q1BGK2</accession>
<evidence type="ECO:0000256" key="1">
    <source>
        <dbReference type="ARBA" id="ARBA00004173"/>
    </source>
</evidence>
<keyword evidence="4 7" id="KW-0949">S-adenosyl-L-methionine</keyword>
<dbReference type="OrthoDB" id="16079at2759"/>
<feature type="compositionally biased region" description="Polar residues" evidence="8">
    <location>
        <begin position="266"/>
        <end position="280"/>
    </location>
</feature>
<keyword evidence="10" id="KW-1185">Reference proteome</keyword>
<comment type="caution">
    <text evidence="9">The sequence shown here is derived from an EMBL/GenBank/DDBJ whole genome shotgun (WGS) entry which is preliminary data.</text>
</comment>
<evidence type="ECO:0000313" key="10">
    <source>
        <dbReference type="Proteomes" id="UP000289152"/>
    </source>
</evidence>
<dbReference type="AlphaFoldDB" id="A0A4Q1BGK2"/>
<gene>
    <name evidence="9" type="ORF">M231_06006</name>
</gene>
<feature type="region of interest" description="Disordered" evidence="8">
    <location>
        <begin position="251"/>
        <end position="335"/>
    </location>
</feature>
<dbReference type="GO" id="GO:0005759">
    <property type="term" value="C:mitochondrial matrix"/>
    <property type="evidence" value="ECO:0007669"/>
    <property type="project" value="TreeGrafter"/>
</dbReference>
<evidence type="ECO:0000256" key="7">
    <source>
        <dbReference type="RuleBase" id="RU362106"/>
    </source>
</evidence>
<dbReference type="GO" id="GO:0003723">
    <property type="term" value="F:RNA binding"/>
    <property type="evidence" value="ECO:0007669"/>
    <property type="project" value="UniProtKB-KW"/>
</dbReference>
<dbReference type="PANTHER" id="PTHR11727:SF17">
    <property type="entry name" value="DIMETHYLADENOSINE TRANSFERASE 1, MITOCHONDRIAL"/>
    <property type="match status" value="1"/>
</dbReference>
<comment type="similarity">
    <text evidence="7">Belongs to the class I-like SAM-binding methyltransferase superfamily. rRNA adenine N(6)-methyltransferase family.</text>
</comment>
<comment type="function">
    <text evidence="6">Mitochondrial transcription factor that confers selective promoter recognition on the core subunit of the yeast mitochondrial RNA polymerase. Interacts with DNA in a non-specific manner.</text>
</comment>
<dbReference type="Pfam" id="PF00398">
    <property type="entry name" value="RrnaAD"/>
    <property type="match status" value="1"/>
</dbReference>
<protein>
    <recommendedName>
        <fullName evidence="7">rRNA adenine N(6)-methyltransferase</fullName>
        <ecNumber evidence="7">2.1.1.-</ecNumber>
    </recommendedName>
</protein>
<feature type="compositionally biased region" description="Low complexity" evidence="8">
    <location>
        <begin position="295"/>
        <end position="330"/>
    </location>
</feature>
<organism evidence="9 10">
    <name type="scientific">Tremella mesenterica</name>
    <name type="common">Jelly fungus</name>
    <dbReference type="NCBI Taxonomy" id="5217"/>
    <lineage>
        <taxon>Eukaryota</taxon>
        <taxon>Fungi</taxon>
        <taxon>Dikarya</taxon>
        <taxon>Basidiomycota</taxon>
        <taxon>Agaricomycotina</taxon>
        <taxon>Tremellomycetes</taxon>
        <taxon>Tremellales</taxon>
        <taxon>Tremellaceae</taxon>
        <taxon>Tremella</taxon>
    </lineage>
</organism>
<dbReference type="InterPro" id="IPR029063">
    <property type="entry name" value="SAM-dependent_MTases_sf"/>
</dbReference>
<dbReference type="SUPFAM" id="SSF53335">
    <property type="entry name" value="S-adenosyl-L-methionine-dependent methyltransferases"/>
    <property type="match status" value="1"/>
</dbReference>
<dbReference type="GO" id="GO:0034246">
    <property type="term" value="F:mitochondrial transcription factor activity"/>
    <property type="evidence" value="ECO:0007669"/>
    <property type="project" value="TreeGrafter"/>
</dbReference>
<evidence type="ECO:0000256" key="2">
    <source>
        <dbReference type="ARBA" id="ARBA00022603"/>
    </source>
</evidence>
<evidence type="ECO:0000256" key="6">
    <source>
        <dbReference type="ARBA" id="ARBA00024915"/>
    </source>
</evidence>
<keyword evidence="2 7" id="KW-0489">Methyltransferase</keyword>
<evidence type="ECO:0000256" key="8">
    <source>
        <dbReference type="SAM" id="MobiDB-lite"/>
    </source>
</evidence>
<evidence type="ECO:0000256" key="4">
    <source>
        <dbReference type="ARBA" id="ARBA00022691"/>
    </source>
</evidence>